<protein>
    <recommendedName>
        <fullName evidence="8">Annexin</fullName>
    </recommendedName>
</protein>
<keyword evidence="7" id="KW-1185">Reference proteome</keyword>
<accession>A0AAV7HN11</accession>
<dbReference type="SUPFAM" id="SSF47874">
    <property type="entry name" value="Annexin"/>
    <property type="match status" value="1"/>
</dbReference>
<evidence type="ECO:0000256" key="2">
    <source>
        <dbReference type="ARBA" id="ARBA00022737"/>
    </source>
</evidence>
<evidence type="ECO:0000313" key="6">
    <source>
        <dbReference type="EMBL" id="KAH0470321.1"/>
    </source>
</evidence>
<dbReference type="GO" id="GO:0009408">
    <property type="term" value="P:response to heat"/>
    <property type="evidence" value="ECO:0007669"/>
    <property type="project" value="TreeGrafter"/>
</dbReference>
<dbReference type="GO" id="GO:0005509">
    <property type="term" value="F:calcium ion binding"/>
    <property type="evidence" value="ECO:0007669"/>
    <property type="project" value="InterPro"/>
</dbReference>
<evidence type="ECO:0000256" key="5">
    <source>
        <dbReference type="ARBA" id="ARBA00023302"/>
    </source>
</evidence>
<dbReference type="Proteomes" id="UP000775213">
    <property type="component" value="Unassembled WGS sequence"/>
</dbReference>
<keyword evidence="1" id="KW-0479">Metal-binding</keyword>
<evidence type="ECO:0000256" key="4">
    <source>
        <dbReference type="ARBA" id="ARBA00023216"/>
    </source>
</evidence>
<dbReference type="SMART" id="SM00335">
    <property type="entry name" value="ANX"/>
    <property type="match status" value="3"/>
</dbReference>
<dbReference type="GO" id="GO:0005737">
    <property type="term" value="C:cytoplasm"/>
    <property type="evidence" value="ECO:0007669"/>
    <property type="project" value="TreeGrafter"/>
</dbReference>
<dbReference type="PANTHER" id="PTHR10502">
    <property type="entry name" value="ANNEXIN"/>
    <property type="match status" value="1"/>
</dbReference>
<keyword evidence="2" id="KW-0677">Repeat</keyword>
<keyword evidence="4" id="KW-0041">Annexin</keyword>
<evidence type="ECO:0000256" key="3">
    <source>
        <dbReference type="ARBA" id="ARBA00022837"/>
    </source>
</evidence>
<keyword evidence="5" id="KW-0111">Calcium/phospholipid-binding</keyword>
<reference evidence="6 7" key="1">
    <citation type="journal article" date="2021" name="Hortic Res">
        <title>Chromosome-scale assembly of the Dendrobium chrysotoxum genome enhances the understanding of orchid evolution.</title>
        <authorList>
            <person name="Zhang Y."/>
            <person name="Zhang G.Q."/>
            <person name="Zhang D."/>
            <person name="Liu X.D."/>
            <person name="Xu X.Y."/>
            <person name="Sun W.H."/>
            <person name="Yu X."/>
            <person name="Zhu X."/>
            <person name="Wang Z.W."/>
            <person name="Zhao X."/>
            <person name="Zhong W.Y."/>
            <person name="Chen H."/>
            <person name="Yin W.L."/>
            <person name="Huang T."/>
            <person name="Niu S.C."/>
            <person name="Liu Z.J."/>
        </authorList>
    </citation>
    <scope>NUCLEOTIDE SEQUENCE [LARGE SCALE GENOMIC DNA]</scope>
    <source>
        <strain evidence="6">Lindl</strain>
    </source>
</reference>
<sequence length="384" mass="43408">MASTHNGCLLDKTLTRSMEKSQSELVREGIGETVLLFKGPVGELDAQLAQSSICGVEEEKEKKPNMAHILAEECKELTKAFAGLGGLGVDEKSVVAAMGRWRRRPETLAQFRKSFGGLFKADTGSFARVDLDYIHFLEFEYARFKNLTFQWAMHPWERDARWAHQVIHKGHSPTILVEIACTRSAAELLGARKAYHALFHHSLEEEVAYSISGSHVNFLVRLVSSYRYEGPHVHEEIAKLEAKALHNAIQKKTPENLIVNEEVVRILTTRSKSQLRVTFKFYKELFGKSIEEDLGDEPYIIDAVESINSAPVYFSKLINKALKDGADNDSKEALSRVILSRSDVDIDEIKEEYLKRHGTKLEDVLKKFTHGVYRDALVSFVEGK</sequence>
<dbReference type="GO" id="GO:0001786">
    <property type="term" value="F:phosphatidylserine binding"/>
    <property type="evidence" value="ECO:0007669"/>
    <property type="project" value="TreeGrafter"/>
</dbReference>
<dbReference type="GO" id="GO:0009651">
    <property type="term" value="P:response to salt stress"/>
    <property type="evidence" value="ECO:0007669"/>
    <property type="project" value="TreeGrafter"/>
</dbReference>
<dbReference type="FunFam" id="1.10.220.10:FF:000006">
    <property type="entry name" value="Annexin"/>
    <property type="match status" value="1"/>
</dbReference>
<keyword evidence="3" id="KW-0106">Calcium</keyword>
<dbReference type="GO" id="GO:0005544">
    <property type="term" value="F:calcium-dependent phospholipid binding"/>
    <property type="evidence" value="ECO:0007669"/>
    <property type="project" value="UniProtKB-KW"/>
</dbReference>
<dbReference type="GO" id="GO:0009414">
    <property type="term" value="P:response to water deprivation"/>
    <property type="evidence" value="ECO:0007669"/>
    <property type="project" value="TreeGrafter"/>
</dbReference>
<comment type="caution">
    <text evidence="6">The sequence shown here is derived from an EMBL/GenBank/DDBJ whole genome shotgun (WGS) entry which is preliminary data.</text>
</comment>
<evidence type="ECO:0008006" key="8">
    <source>
        <dbReference type="Google" id="ProtNLM"/>
    </source>
</evidence>
<dbReference type="InterPro" id="IPR037104">
    <property type="entry name" value="Annexin_sf"/>
</dbReference>
<dbReference type="GO" id="GO:0009409">
    <property type="term" value="P:response to cold"/>
    <property type="evidence" value="ECO:0007669"/>
    <property type="project" value="TreeGrafter"/>
</dbReference>
<dbReference type="InterPro" id="IPR018502">
    <property type="entry name" value="Annexin_repeat"/>
</dbReference>
<dbReference type="EMBL" id="JAGFBR010000001">
    <property type="protein sequence ID" value="KAH0470321.1"/>
    <property type="molecule type" value="Genomic_DNA"/>
</dbReference>
<name>A0AAV7HN11_DENCH</name>
<gene>
    <name evidence="6" type="ORF">IEQ34_000044</name>
</gene>
<proteinExistence type="predicted"/>
<evidence type="ECO:0000313" key="7">
    <source>
        <dbReference type="Proteomes" id="UP000775213"/>
    </source>
</evidence>
<dbReference type="GO" id="GO:0005886">
    <property type="term" value="C:plasma membrane"/>
    <property type="evidence" value="ECO:0007669"/>
    <property type="project" value="TreeGrafter"/>
</dbReference>
<dbReference type="Pfam" id="PF00191">
    <property type="entry name" value="Annexin"/>
    <property type="match status" value="3"/>
</dbReference>
<organism evidence="6 7">
    <name type="scientific">Dendrobium chrysotoxum</name>
    <name type="common">Orchid</name>
    <dbReference type="NCBI Taxonomy" id="161865"/>
    <lineage>
        <taxon>Eukaryota</taxon>
        <taxon>Viridiplantae</taxon>
        <taxon>Streptophyta</taxon>
        <taxon>Embryophyta</taxon>
        <taxon>Tracheophyta</taxon>
        <taxon>Spermatophyta</taxon>
        <taxon>Magnoliopsida</taxon>
        <taxon>Liliopsida</taxon>
        <taxon>Asparagales</taxon>
        <taxon>Orchidaceae</taxon>
        <taxon>Epidendroideae</taxon>
        <taxon>Malaxideae</taxon>
        <taxon>Dendrobiinae</taxon>
        <taxon>Dendrobium</taxon>
    </lineage>
</organism>
<dbReference type="PROSITE" id="PS51897">
    <property type="entry name" value="ANNEXIN_2"/>
    <property type="match status" value="1"/>
</dbReference>
<evidence type="ECO:0000256" key="1">
    <source>
        <dbReference type="ARBA" id="ARBA00022723"/>
    </source>
</evidence>
<dbReference type="AlphaFoldDB" id="A0AAV7HN11"/>
<dbReference type="Gene3D" id="1.10.220.10">
    <property type="entry name" value="Annexin"/>
    <property type="match status" value="3"/>
</dbReference>
<dbReference type="PANTHER" id="PTHR10502:SF196">
    <property type="entry name" value="ANNEXIN D4"/>
    <property type="match status" value="1"/>
</dbReference>